<dbReference type="Gene3D" id="3.40.50.10810">
    <property type="entry name" value="Tandem AAA-ATPase domain"/>
    <property type="match status" value="1"/>
</dbReference>
<evidence type="ECO:0000256" key="1">
    <source>
        <dbReference type="ARBA" id="ARBA00022801"/>
    </source>
</evidence>
<reference evidence="4" key="1">
    <citation type="submission" date="2020-05" db="EMBL/GenBank/DDBJ databases">
        <authorList>
            <person name="Chiriac C."/>
            <person name="Salcher M."/>
            <person name="Ghai R."/>
            <person name="Kavagutti S V."/>
        </authorList>
    </citation>
    <scope>NUCLEOTIDE SEQUENCE</scope>
</reference>
<dbReference type="Pfam" id="PF00271">
    <property type="entry name" value="Helicase_C"/>
    <property type="match status" value="1"/>
</dbReference>
<dbReference type="CDD" id="cd17919">
    <property type="entry name" value="DEXHc_Snf"/>
    <property type="match status" value="1"/>
</dbReference>
<protein>
    <submittedName>
        <fullName evidence="4">Unannotated protein</fullName>
    </submittedName>
</protein>
<dbReference type="GO" id="GO:0016787">
    <property type="term" value="F:hydrolase activity"/>
    <property type="evidence" value="ECO:0007669"/>
    <property type="project" value="UniProtKB-KW"/>
</dbReference>
<evidence type="ECO:0000313" key="4">
    <source>
        <dbReference type="EMBL" id="CAB4878763.1"/>
    </source>
</evidence>
<dbReference type="InterPro" id="IPR027417">
    <property type="entry name" value="P-loop_NTPase"/>
</dbReference>
<dbReference type="InterPro" id="IPR014001">
    <property type="entry name" value="Helicase_ATP-bd"/>
</dbReference>
<dbReference type="CDD" id="cd18793">
    <property type="entry name" value="SF2_C_SNF"/>
    <property type="match status" value="1"/>
</dbReference>
<dbReference type="AlphaFoldDB" id="A0A6J7EGJ3"/>
<evidence type="ECO:0000259" key="2">
    <source>
        <dbReference type="PROSITE" id="PS51192"/>
    </source>
</evidence>
<dbReference type="Gene3D" id="3.40.50.300">
    <property type="entry name" value="P-loop containing nucleotide triphosphate hydrolases"/>
    <property type="match status" value="1"/>
</dbReference>
<dbReference type="InterPro" id="IPR038718">
    <property type="entry name" value="SNF2-like_sf"/>
</dbReference>
<dbReference type="InterPro" id="IPR001650">
    <property type="entry name" value="Helicase_C-like"/>
</dbReference>
<dbReference type="Pfam" id="PF00176">
    <property type="entry name" value="SNF2-rel_dom"/>
    <property type="match status" value="1"/>
</dbReference>
<feature type="domain" description="Helicase C-terminal" evidence="3">
    <location>
        <begin position="537"/>
        <end position="695"/>
    </location>
</feature>
<keyword evidence="1" id="KW-0378">Hydrolase</keyword>
<gene>
    <name evidence="4" type="ORF">UFOPK3328_01528</name>
</gene>
<name>A0A6J7EGJ3_9ZZZZ</name>
<organism evidence="4">
    <name type="scientific">freshwater metagenome</name>
    <dbReference type="NCBI Taxonomy" id="449393"/>
    <lineage>
        <taxon>unclassified sequences</taxon>
        <taxon>metagenomes</taxon>
        <taxon>ecological metagenomes</taxon>
    </lineage>
</organism>
<proteinExistence type="predicted"/>
<dbReference type="SMART" id="SM00487">
    <property type="entry name" value="DEXDc"/>
    <property type="match status" value="1"/>
</dbReference>
<dbReference type="InterPro" id="IPR000330">
    <property type="entry name" value="SNF2_N"/>
</dbReference>
<dbReference type="GO" id="GO:0005524">
    <property type="term" value="F:ATP binding"/>
    <property type="evidence" value="ECO:0007669"/>
    <property type="project" value="InterPro"/>
</dbReference>
<dbReference type="SMART" id="SM00490">
    <property type="entry name" value="HELICc"/>
    <property type="match status" value="1"/>
</dbReference>
<evidence type="ECO:0000259" key="3">
    <source>
        <dbReference type="PROSITE" id="PS51194"/>
    </source>
</evidence>
<sequence length="731" mass="81052">MGINFKDSQASLEQASAIARDLEKLLKQQEDLTSRTKAAASHAKESQVLLELAKLPVDRLKDASEETVRIETLRKYGFTNVASIYNSSAIALERIPGITLSAAQSLKALADQLYQAVAQSISYGINIDDLTNADNELIENLQGLDQLRAATKNSTSKMKPIAQTIRNSLTQTQPLNSRFRWLFTSSVKKERALDALEQITYLVGDPTTIVLVQAARHGLNSLEKRSPQPVEEFKKRSSDYYAILEEVTNVRPNTAANRHFNQELLDKIQAQELDTSTIKATLRQYQTFGGKFALTQGRVIIGDEMGLGKTLQAISAIAHRNMSGATRFLVVCPASVVTNWIREVNSRSDLPIIKIHGEDHKASLQQWVESSGIGITTYDTLKSFELTEQAIAALAVDTVIVDEAHYIKNISTGRSRTITKWLDRAPHVIFLTGTPLENRVEEFIALAKLLDTSMGNDLSRVALAAGPESFRKTVAPIYLRRNTEEVLKELPELIEVAEYCTWEGVDKQNYIDAVVAGNFMAMRRAAFSAQPDMQTSKLERLIELVDESIESGQKVIIFSFFRSVIEQVMHALGERAIGPITGSVSSTQRQNIVDQFQNSLIPLALVGQIQAAGTGLNIQAASVVILCEPQIKPSLEVQAIARAHRMGQVRKVQVHRLILPESVDEHMLAMLARKQSEFDQYARESELAKGIIDVEVVSEETIAKTIVLEERKRLGINESDVVGHITNEEEG</sequence>
<dbReference type="PROSITE" id="PS51194">
    <property type="entry name" value="HELICASE_CTER"/>
    <property type="match status" value="1"/>
</dbReference>
<dbReference type="PANTHER" id="PTHR10799">
    <property type="entry name" value="SNF2/RAD54 HELICASE FAMILY"/>
    <property type="match status" value="1"/>
</dbReference>
<accession>A0A6J7EGJ3</accession>
<dbReference type="PROSITE" id="PS51192">
    <property type="entry name" value="HELICASE_ATP_BIND_1"/>
    <property type="match status" value="1"/>
</dbReference>
<feature type="domain" description="Helicase ATP-binding" evidence="2">
    <location>
        <begin position="290"/>
        <end position="453"/>
    </location>
</feature>
<dbReference type="InterPro" id="IPR049730">
    <property type="entry name" value="SNF2/RAD54-like_C"/>
</dbReference>
<dbReference type="EMBL" id="CAFBLD010000017">
    <property type="protein sequence ID" value="CAB4878763.1"/>
    <property type="molecule type" value="Genomic_DNA"/>
</dbReference>
<dbReference type="SUPFAM" id="SSF52540">
    <property type="entry name" value="P-loop containing nucleoside triphosphate hydrolases"/>
    <property type="match status" value="2"/>
</dbReference>